<evidence type="ECO:0000259" key="18">
    <source>
        <dbReference type="Pfam" id="PF00890"/>
    </source>
</evidence>
<evidence type="ECO:0000259" key="17">
    <source>
        <dbReference type="Pfam" id="PF00732"/>
    </source>
</evidence>
<evidence type="ECO:0000256" key="8">
    <source>
        <dbReference type="ARBA" id="ARBA00023166"/>
    </source>
</evidence>
<comment type="caution">
    <text evidence="20">The sequence shown here is derived from an EMBL/GenBank/DDBJ whole genome shotgun (WGS) entry which is preliminary data.</text>
</comment>
<evidence type="ECO:0000259" key="19">
    <source>
        <dbReference type="Pfam" id="PF05199"/>
    </source>
</evidence>
<evidence type="ECO:0000256" key="7">
    <source>
        <dbReference type="ARBA" id="ARBA00023098"/>
    </source>
</evidence>
<sequence length="798" mass="85769">MEHVQAVVIGSGFGGSVAAFRLADAGLSTVLLERGQAYAPGQFPRTPAEMGRAFWDPRKSLYGMYDVWRFDGYDSVVSSGLGGGSLIYANVLLRKDEKWFVHEQALPGGGYEHWPVKRADLDPHYDDVERFIGVSPYPVEFEPFGGTAKTHAMQDAAAELGLDWFRPPLAVSFGTQTGAVPGLREQLAPLAYPNLHGAARTTCRLCGECDIGCNDGAKNSLDHTYLSAAKHRGADLRTLHEAKRVRVREGGGYLVDYVRYDPDTGHRESGTIGCDKLVMGAGTYGTVRLLLASGLPGMSPALGSRFCGNGDLLTFLLKAKDRDRIRPLDASKGPVITSAIRLPDELDGSSTGRGAYIQDGGYPGFVDWMLFGLDVPGQLARTAEFLWERFADFFSAAPDTNLSEEVADLIGSGALSVSSLPLLAMGRDVPDGVLSLDRDGNLCADWTVATSKDYFDRIRGTMQKMADVLGARYHDNPLWFRKRVISVHPLGGAPMGRHPGEGVCDAYGEVFGLPGLYIADGAALPGPVGANPSLTIAALADRMCTSILTGTKAAHPTGPAGDADPEQATGTGAGPAVGTAGPTGGEGSGSARAPKERGKGGTSLSFTEEMKGHHVPGACDPHDEDRGAKLAFRLTITADDVTRFLAEPGHLAGAEGWIEAPDFGGRRRVERGWFNLFVPVSREGVLEPDRREMRYRLFFSDVQGRPLTLSGWKDIHHGPATHIWPDTTTLYYRIFDGHLAEDAEESVVGAGTLHIRLVDFVEQLTTFRTEGPDGLGALNRFGRFFLGELWDVYGPAGD</sequence>
<evidence type="ECO:0000256" key="11">
    <source>
        <dbReference type="ARBA" id="ARBA00038856"/>
    </source>
</evidence>
<keyword evidence="9" id="KW-0753">Steroid metabolism</keyword>
<evidence type="ECO:0000313" key="20">
    <source>
        <dbReference type="EMBL" id="GAA3218154.1"/>
    </source>
</evidence>
<evidence type="ECO:0000256" key="2">
    <source>
        <dbReference type="ARBA" id="ARBA00010790"/>
    </source>
</evidence>
<name>A0ABP6QEI0_9ACTN</name>
<feature type="domain" description="Glucose-methanol-choline oxidoreductase N-terminal" evidence="17">
    <location>
        <begin position="202"/>
        <end position="306"/>
    </location>
</feature>
<evidence type="ECO:0000256" key="10">
    <source>
        <dbReference type="ARBA" id="ARBA00023235"/>
    </source>
</evidence>
<gene>
    <name evidence="20" type="ORF">GCM10010468_41450</name>
</gene>
<evidence type="ECO:0000256" key="4">
    <source>
        <dbReference type="ARBA" id="ARBA00022630"/>
    </source>
</evidence>
<keyword evidence="6" id="KW-0560">Oxidoreductase</keyword>
<keyword evidence="4" id="KW-0285">Flavoprotein</keyword>
<keyword evidence="21" id="KW-1185">Reference proteome</keyword>
<protein>
    <recommendedName>
        <fullName evidence="14">Cholesterol oxidase</fullName>
        <ecNumber evidence="13">1.1.3.6</ecNumber>
        <ecNumber evidence="11">5.3.3.1</ecNumber>
    </recommendedName>
    <alternativeName>
        <fullName evidence="15">Cholesterol isomerase</fullName>
    </alternativeName>
</protein>
<keyword evidence="8" id="KW-1207">Sterol metabolism</keyword>
<feature type="domain" description="FAD-dependent oxidoreductase 2 FAD-binding" evidence="18">
    <location>
        <begin position="6"/>
        <end position="37"/>
    </location>
</feature>
<comment type="cofactor">
    <cofactor evidence="1">
        <name>FAD</name>
        <dbReference type="ChEBI" id="CHEBI:57692"/>
    </cofactor>
</comment>
<feature type="domain" description="Glucose-methanol-choline oxidoreductase C-terminal" evidence="19">
    <location>
        <begin position="483"/>
        <end position="540"/>
    </location>
</feature>
<dbReference type="Pfam" id="PF00890">
    <property type="entry name" value="FAD_binding_2"/>
    <property type="match status" value="1"/>
</dbReference>
<dbReference type="EC" id="5.3.3.1" evidence="11"/>
<dbReference type="InterPro" id="IPR007867">
    <property type="entry name" value="GMC_OxRtase_C"/>
</dbReference>
<dbReference type="EMBL" id="BAAAUV010000009">
    <property type="protein sequence ID" value="GAA3218154.1"/>
    <property type="molecule type" value="Genomic_DNA"/>
</dbReference>
<evidence type="ECO:0000256" key="14">
    <source>
        <dbReference type="ARBA" id="ARBA00049744"/>
    </source>
</evidence>
<dbReference type="InterPro" id="IPR003953">
    <property type="entry name" value="FAD-dep_OxRdtase_2_FAD-bd"/>
</dbReference>
<dbReference type="Pfam" id="PF05199">
    <property type="entry name" value="GMC_oxred_C"/>
    <property type="match status" value="1"/>
</dbReference>
<dbReference type="InterPro" id="IPR052542">
    <property type="entry name" value="Cholesterol_Oxidase"/>
</dbReference>
<evidence type="ECO:0000313" key="21">
    <source>
        <dbReference type="Proteomes" id="UP001501237"/>
    </source>
</evidence>
<evidence type="ECO:0000256" key="13">
    <source>
        <dbReference type="ARBA" id="ARBA00049723"/>
    </source>
</evidence>
<dbReference type="InterPro" id="IPR036188">
    <property type="entry name" value="FAD/NAD-bd_sf"/>
</dbReference>
<evidence type="ECO:0000256" key="9">
    <source>
        <dbReference type="ARBA" id="ARBA00023221"/>
    </source>
</evidence>
<evidence type="ECO:0000256" key="5">
    <source>
        <dbReference type="ARBA" id="ARBA00022827"/>
    </source>
</evidence>
<dbReference type="EC" id="1.1.3.6" evidence="13"/>
<reference evidence="21" key="1">
    <citation type="journal article" date="2019" name="Int. J. Syst. Evol. Microbiol.">
        <title>The Global Catalogue of Microorganisms (GCM) 10K type strain sequencing project: providing services to taxonomists for standard genome sequencing and annotation.</title>
        <authorList>
            <consortium name="The Broad Institute Genomics Platform"/>
            <consortium name="The Broad Institute Genome Sequencing Center for Infectious Disease"/>
            <person name="Wu L."/>
            <person name="Ma J."/>
        </authorList>
    </citation>
    <scope>NUCLEOTIDE SEQUENCE [LARGE SCALE GENOMIC DNA]</scope>
    <source>
        <strain evidence="21">JCM 9377</strain>
    </source>
</reference>
<dbReference type="InterPro" id="IPR000172">
    <property type="entry name" value="GMC_OxRdtase_N"/>
</dbReference>
<evidence type="ECO:0000256" key="16">
    <source>
        <dbReference type="SAM" id="MobiDB-lite"/>
    </source>
</evidence>
<dbReference type="Pfam" id="PF00732">
    <property type="entry name" value="GMC_oxred_N"/>
    <property type="match status" value="1"/>
</dbReference>
<evidence type="ECO:0000256" key="3">
    <source>
        <dbReference type="ARBA" id="ARBA00022548"/>
    </source>
</evidence>
<keyword evidence="5" id="KW-0274">FAD</keyword>
<dbReference type="RefSeq" id="WP_344830735.1">
    <property type="nucleotide sequence ID" value="NZ_BAAAUV010000009.1"/>
</dbReference>
<feature type="region of interest" description="Disordered" evidence="16">
    <location>
        <begin position="551"/>
        <end position="605"/>
    </location>
</feature>
<keyword evidence="10" id="KW-0413">Isomerase</keyword>
<dbReference type="Gene3D" id="3.50.50.60">
    <property type="entry name" value="FAD/NAD(P)-binding domain"/>
    <property type="match status" value="3"/>
</dbReference>
<proteinExistence type="inferred from homology"/>
<keyword evidence="3" id="KW-0153">Cholesterol metabolism</keyword>
<dbReference type="PANTHER" id="PTHR47470">
    <property type="entry name" value="CHOLESTEROL OXIDASE"/>
    <property type="match status" value="1"/>
</dbReference>
<comment type="pathway">
    <text evidence="12">Steroid metabolism; cholesterol degradation.</text>
</comment>
<evidence type="ECO:0000256" key="12">
    <source>
        <dbReference type="ARBA" id="ARBA00049645"/>
    </source>
</evidence>
<keyword evidence="7" id="KW-0443">Lipid metabolism</keyword>
<dbReference type="Proteomes" id="UP001501237">
    <property type="component" value="Unassembled WGS sequence"/>
</dbReference>
<dbReference type="SUPFAM" id="SSF51905">
    <property type="entry name" value="FAD/NAD(P)-binding domain"/>
    <property type="match status" value="1"/>
</dbReference>
<accession>A0ABP6QEI0</accession>
<organism evidence="20 21">
    <name type="scientific">Actinocorallia longicatena</name>
    <dbReference type="NCBI Taxonomy" id="111803"/>
    <lineage>
        <taxon>Bacteria</taxon>
        <taxon>Bacillati</taxon>
        <taxon>Actinomycetota</taxon>
        <taxon>Actinomycetes</taxon>
        <taxon>Streptosporangiales</taxon>
        <taxon>Thermomonosporaceae</taxon>
        <taxon>Actinocorallia</taxon>
    </lineage>
</organism>
<comment type="similarity">
    <text evidence="2">Belongs to the GMC oxidoreductase family.</text>
</comment>
<feature type="compositionally biased region" description="Gly residues" evidence="16">
    <location>
        <begin position="571"/>
        <end position="588"/>
    </location>
</feature>
<evidence type="ECO:0000256" key="15">
    <source>
        <dbReference type="ARBA" id="ARBA00049778"/>
    </source>
</evidence>
<dbReference type="PANTHER" id="PTHR47470:SF1">
    <property type="entry name" value="FAD-DEPENDENT OXIDOREDUCTASE 2 FAD BINDING DOMAIN-CONTAINING PROTEIN"/>
    <property type="match status" value="1"/>
</dbReference>
<evidence type="ECO:0000256" key="6">
    <source>
        <dbReference type="ARBA" id="ARBA00023002"/>
    </source>
</evidence>
<evidence type="ECO:0000256" key="1">
    <source>
        <dbReference type="ARBA" id="ARBA00001974"/>
    </source>
</evidence>